<dbReference type="SMART" id="SM00874">
    <property type="entry name" value="B5"/>
    <property type="match status" value="1"/>
</dbReference>
<dbReference type="InterPro" id="IPR009061">
    <property type="entry name" value="DNA-bd_dom_put_sf"/>
</dbReference>
<dbReference type="InterPro" id="IPR036690">
    <property type="entry name" value="Fdx_antiC-bd_sf"/>
</dbReference>
<evidence type="ECO:0000256" key="11">
    <source>
        <dbReference type="ARBA" id="ARBA00022884"/>
    </source>
</evidence>
<dbReference type="InterPro" id="IPR033714">
    <property type="entry name" value="tRNA_bind_bactPheRS"/>
</dbReference>
<keyword evidence="5 16" id="KW-0820">tRNA-binding</keyword>
<evidence type="ECO:0000256" key="15">
    <source>
        <dbReference type="HAMAP-Rule" id="MF_00283"/>
    </source>
</evidence>
<dbReference type="SUPFAM" id="SSF46955">
    <property type="entry name" value="Putative DNA-binding domain"/>
    <property type="match status" value="1"/>
</dbReference>
<dbReference type="CDD" id="cd00769">
    <property type="entry name" value="PheRS_beta_core"/>
    <property type="match status" value="1"/>
</dbReference>
<dbReference type="GO" id="GO:0009328">
    <property type="term" value="C:phenylalanine-tRNA ligase complex"/>
    <property type="evidence" value="ECO:0007669"/>
    <property type="project" value="TreeGrafter"/>
</dbReference>
<dbReference type="PROSITE" id="PS51447">
    <property type="entry name" value="FDX_ACB"/>
    <property type="match status" value="1"/>
</dbReference>
<dbReference type="Proteomes" id="UP000298805">
    <property type="component" value="Chromosome"/>
</dbReference>
<evidence type="ECO:0000313" key="20">
    <source>
        <dbReference type="EMBL" id="QCI28413.1"/>
    </source>
</evidence>
<evidence type="ECO:0000313" key="23">
    <source>
        <dbReference type="Proteomes" id="UP000298805"/>
    </source>
</evidence>
<dbReference type="InterPro" id="IPR045864">
    <property type="entry name" value="aa-tRNA-synth_II/BPL/LPL"/>
</dbReference>
<dbReference type="PANTHER" id="PTHR10947">
    <property type="entry name" value="PHENYLALANYL-TRNA SYNTHETASE BETA CHAIN AND LEUCINE-RICH REPEAT-CONTAINING PROTEIN 47"/>
    <property type="match status" value="1"/>
</dbReference>
<dbReference type="EC" id="6.1.1.20" evidence="15"/>
<comment type="subcellular location">
    <subcellularLocation>
        <location evidence="1 15">Cytoplasm</location>
    </subcellularLocation>
</comment>
<comment type="cofactor">
    <cofactor evidence="15">
        <name>Mg(2+)</name>
        <dbReference type="ChEBI" id="CHEBI:18420"/>
    </cofactor>
    <text evidence="15">Binds 2 magnesium ions per tetramer.</text>
</comment>
<keyword evidence="8 15" id="KW-0547">Nucleotide-binding</keyword>
<proteinExistence type="inferred from homology"/>
<dbReference type="PROSITE" id="PS51483">
    <property type="entry name" value="B5"/>
    <property type="match status" value="1"/>
</dbReference>
<dbReference type="AlphaFoldDB" id="A0AAJ4RDY2"/>
<gene>
    <name evidence="15" type="primary">pheT</name>
    <name evidence="20" type="ORF">C6V80_05410</name>
    <name evidence="21" type="ORF">EDC58_0344</name>
</gene>
<evidence type="ECO:0000256" key="10">
    <source>
        <dbReference type="ARBA" id="ARBA00022842"/>
    </source>
</evidence>
<evidence type="ECO:0000256" key="9">
    <source>
        <dbReference type="ARBA" id="ARBA00022840"/>
    </source>
</evidence>
<dbReference type="InterPro" id="IPR005147">
    <property type="entry name" value="tRNA_synthase_B5-dom"/>
</dbReference>
<feature type="domain" description="B5" evidence="19">
    <location>
        <begin position="367"/>
        <end position="443"/>
    </location>
</feature>
<dbReference type="GO" id="GO:0000049">
    <property type="term" value="F:tRNA binding"/>
    <property type="evidence" value="ECO:0007669"/>
    <property type="project" value="UniProtKB-UniRule"/>
</dbReference>
<evidence type="ECO:0000256" key="12">
    <source>
        <dbReference type="ARBA" id="ARBA00022917"/>
    </source>
</evidence>
<comment type="catalytic activity">
    <reaction evidence="14 15">
        <text>tRNA(Phe) + L-phenylalanine + ATP = L-phenylalanyl-tRNA(Phe) + AMP + diphosphate + H(+)</text>
        <dbReference type="Rhea" id="RHEA:19413"/>
        <dbReference type="Rhea" id="RHEA-COMP:9668"/>
        <dbReference type="Rhea" id="RHEA-COMP:9699"/>
        <dbReference type="ChEBI" id="CHEBI:15378"/>
        <dbReference type="ChEBI" id="CHEBI:30616"/>
        <dbReference type="ChEBI" id="CHEBI:33019"/>
        <dbReference type="ChEBI" id="CHEBI:58095"/>
        <dbReference type="ChEBI" id="CHEBI:78442"/>
        <dbReference type="ChEBI" id="CHEBI:78531"/>
        <dbReference type="ChEBI" id="CHEBI:456215"/>
        <dbReference type="EC" id="6.1.1.20"/>
    </reaction>
</comment>
<evidence type="ECO:0000313" key="22">
    <source>
        <dbReference type="Proteomes" id="UP000272781"/>
    </source>
</evidence>
<dbReference type="GO" id="GO:0005524">
    <property type="term" value="F:ATP binding"/>
    <property type="evidence" value="ECO:0007669"/>
    <property type="project" value="UniProtKB-UniRule"/>
</dbReference>
<dbReference type="Pfam" id="PF17759">
    <property type="entry name" value="tRNA_synthFbeta"/>
    <property type="match status" value="1"/>
</dbReference>
<name>A0AAJ4RDY2_9BACT</name>
<sequence>MIVTRRWLEEFIDLDGISTEEIINTLNRIGQEVEGYKKIEVPQKVVIGEVIECHKHPDADKLNVCKVNVGDEELQIVCGASNVAAGQKVPVAKIGAVLPGDFKIKKAKLRGVESFGMICAAREIGLPDFHEGILVMDDSLGELKIGEYAGKYLNDEVIELGVTANRGDCFSIYGIARELSAGLNRDLKSLEFECEELQEGIGRIVKVEKNEAKHSSHLIRAFEGKINSKLKIDYRLALVELEAKSEFDKFIKYAMHATGVLLVGGNVGSIELDDEDGVDVFKCYGKYYVGIRNEINVEESGKYIVNANYIDPKYVSEIVFLKNLKTDDYFFRASRGSEPNLRFGVDYLLNELDLPVFSGDIDLSIDMKEKIINVDIDELNSIIGENIDEKKIVEILKKLGFSIEAITETSVKVKVPLFRSDIENIQDIAEEVLRIYGIDEIPSKPLHFVEADRTNEVLENIDFLNELKLKAVANGFYEVLHFVFDDKERLQKYGFETVEDNLDLLNPIVKELDTLRSTILLQLLEDIARNKANGYKRIYLFSSGSVYDKQRNEKQSIAFVVNGQSDYENPVNHGKPAKVDFKFIVDKLSQIFGDIKLLPNDSHPIAHPYQNAKILKDGKVIGVVAKLHPKVAKDFEIDDTYFAEIELDKLEKVKKEAEDIIKFPKVTRDLSLVVSKDMSYKDVADIINSLNIEELKEFYPFDIFDLGENNSLSIRFVLQKEDSTLQEKEINDIMEKILSVLEAKGIKLR</sequence>
<keyword evidence="12 15" id="KW-0648">Protein biosynthesis</keyword>
<evidence type="ECO:0000256" key="5">
    <source>
        <dbReference type="ARBA" id="ARBA00022555"/>
    </source>
</evidence>
<dbReference type="Gene3D" id="3.30.56.10">
    <property type="match status" value="2"/>
</dbReference>
<dbReference type="HAMAP" id="MF_00283">
    <property type="entry name" value="Phe_tRNA_synth_beta1"/>
    <property type="match status" value="1"/>
</dbReference>
<dbReference type="Pfam" id="PF01588">
    <property type="entry name" value="tRNA_bind"/>
    <property type="match status" value="1"/>
</dbReference>
<dbReference type="Proteomes" id="UP000272781">
    <property type="component" value="Unassembled WGS sequence"/>
</dbReference>
<comment type="subunit">
    <text evidence="3 15">Tetramer of two alpha and two beta subunits.</text>
</comment>
<evidence type="ECO:0000259" key="17">
    <source>
        <dbReference type="PROSITE" id="PS50886"/>
    </source>
</evidence>
<reference evidence="21 22" key="2">
    <citation type="submission" date="2018-11" db="EMBL/GenBank/DDBJ databases">
        <title>Genomic Encyclopedia of Type Strains, Phase IV (KMG-IV): sequencing the most valuable type-strain genomes for metagenomic binning, comparative biology and taxonomic classification.</title>
        <authorList>
            <person name="Goeker M."/>
        </authorList>
    </citation>
    <scope>NUCLEOTIDE SEQUENCE [LARGE SCALE GENOMIC DNA]</scope>
    <source>
        <strain evidence="21 22">DSM 27783</strain>
    </source>
</reference>
<dbReference type="Gene3D" id="3.30.70.380">
    <property type="entry name" value="Ferrodoxin-fold anticodon-binding domain"/>
    <property type="match status" value="1"/>
</dbReference>
<dbReference type="InterPro" id="IPR002547">
    <property type="entry name" value="tRNA-bd_dom"/>
</dbReference>
<keyword evidence="4 15" id="KW-0963">Cytoplasm</keyword>
<evidence type="ECO:0000256" key="8">
    <source>
        <dbReference type="ARBA" id="ARBA00022741"/>
    </source>
</evidence>
<dbReference type="NCBIfam" id="NF045760">
    <property type="entry name" value="YtpR"/>
    <property type="match status" value="1"/>
</dbReference>
<evidence type="ECO:0000259" key="19">
    <source>
        <dbReference type="PROSITE" id="PS51483"/>
    </source>
</evidence>
<dbReference type="SUPFAM" id="SSF54991">
    <property type="entry name" value="Anticodon-binding domain of PheRS"/>
    <property type="match status" value="1"/>
</dbReference>
<feature type="binding site" evidence="15">
    <location>
        <position position="421"/>
    </location>
    <ligand>
        <name>Mg(2+)</name>
        <dbReference type="ChEBI" id="CHEBI:18420"/>
        <note>shared with alpha subunit</note>
    </ligand>
</feature>
<feature type="binding site" evidence="15">
    <location>
        <position position="427"/>
    </location>
    <ligand>
        <name>Mg(2+)</name>
        <dbReference type="ChEBI" id="CHEBI:18420"/>
        <note>shared with alpha subunit</note>
    </ligand>
</feature>
<evidence type="ECO:0000256" key="1">
    <source>
        <dbReference type="ARBA" id="ARBA00004496"/>
    </source>
</evidence>
<dbReference type="CDD" id="cd02796">
    <property type="entry name" value="tRNA_bind_bactPheRS"/>
    <property type="match status" value="1"/>
</dbReference>
<dbReference type="RefSeq" id="WP_123351773.1">
    <property type="nucleotide sequence ID" value="NZ_CP027432.2"/>
</dbReference>
<organism evidence="21 22">
    <name type="scientific">Caminibacter pacificus</name>
    <dbReference type="NCBI Taxonomy" id="1424653"/>
    <lineage>
        <taxon>Bacteria</taxon>
        <taxon>Pseudomonadati</taxon>
        <taxon>Campylobacterota</taxon>
        <taxon>Epsilonproteobacteria</taxon>
        <taxon>Nautiliales</taxon>
        <taxon>Nautiliaceae</taxon>
        <taxon>Caminibacter</taxon>
    </lineage>
</organism>
<dbReference type="Gene3D" id="3.30.930.10">
    <property type="entry name" value="Bira Bifunctional Protein, Domain 2"/>
    <property type="match status" value="1"/>
</dbReference>
<dbReference type="SUPFAM" id="SSF55681">
    <property type="entry name" value="Class II aaRS and biotin synthetases"/>
    <property type="match status" value="1"/>
</dbReference>
<dbReference type="InterPro" id="IPR012340">
    <property type="entry name" value="NA-bd_OB-fold"/>
</dbReference>
<dbReference type="GO" id="GO:0000287">
    <property type="term" value="F:magnesium ion binding"/>
    <property type="evidence" value="ECO:0007669"/>
    <property type="project" value="UniProtKB-UniRule"/>
</dbReference>
<dbReference type="SUPFAM" id="SSF50249">
    <property type="entry name" value="Nucleic acid-binding proteins"/>
    <property type="match status" value="1"/>
</dbReference>
<keyword evidence="10 15" id="KW-0460">Magnesium</keyword>
<comment type="similarity">
    <text evidence="2 15">Belongs to the phenylalanyl-tRNA synthetase beta subunit family. Type 1 subfamily.</text>
</comment>
<dbReference type="PROSITE" id="PS50886">
    <property type="entry name" value="TRBD"/>
    <property type="match status" value="1"/>
</dbReference>
<accession>A0AAJ4RDY2</accession>
<evidence type="ECO:0000256" key="2">
    <source>
        <dbReference type="ARBA" id="ARBA00008653"/>
    </source>
</evidence>
<keyword evidence="13 15" id="KW-0030">Aminoacyl-tRNA synthetase</keyword>
<dbReference type="InterPro" id="IPR045060">
    <property type="entry name" value="Phe-tRNA-ligase_IIc_bsu"/>
</dbReference>
<evidence type="ECO:0000256" key="6">
    <source>
        <dbReference type="ARBA" id="ARBA00022598"/>
    </source>
</evidence>
<dbReference type="Pfam" id="PF03484">
    <property type="entry name" value="B5"/>
    <property type="match status" value="1"/>
</dbReference>
<dbReference type="EMBL" id="CP027432">
    <property type="protein sequence ID" value="QCI28413.1"/>
    <property type="molecule type" value="Genomic_DNA"/>
</dbReference>
<keyword evidence="6 15" id="KW-0436">Ligase</keyword>
<dbReference type="EMBL" id="RJVK01000001">
    <property type="protein sequence ID" value="ROR40863.1"/>
    <property type="molecule type" value="Genomic_DNA"/>
</dbReference>
<dbReference type="InterPro" id="IPR005121">
    <property type="entry name" value="Fdx_antiC-bd"/>
</dbReference>
<dbReference type="Gene3D" id="2.40.50.140">
    <property type="entry name" value="Nucleic acid-binding proteins"/>
    <property type="match status" value="1"/>
</dbReference>
<dbReference type="InterPro" id="IPR041616">
    <property type="entry name" value="PheRS_beta_core"/>
</dbReference>
<keyword evidence="11 16" id="KW-0694">RNA-binding</keyword>
<evidence type="ECO:0000256" key="3">
    <source>
        <dbReference type="ARBA" id="ARBA00011209"/>
    </source>
</evidence>
<keyword evidence="7 15" id="KW-0479">Metal-binding</keyword>
<feature type="binding site" evidence="15">
    <location>
        <position position="430"/>
    </location>
    <ligand>
        <name>Mg(2+)</name>
        <dbReference type="ChEBI" id="CHEBI:18420"/>
        <note>shared with alpha subunit</note>
    </ligand>
</feature>
<evidence type="ECO:0000256" key="4">
    <source>
        <dbReference type="ARBA" id="ARBA00022490"/>
    </source>
</evidence>
<keyword evidence="23" id="KW-1185">Reference proteome</keyword>
<reference evidence="20" key="3">
    <citation type="submission" date="2019-06" db="EMBL/GenBank/DDBJ databases">
        <title>A comparative analysis of the Nautiliaceae.</title>
        <authorList>
            <person name="Grosche A."/>
            <person name="Smedile F."/>
            <person name="Vetriani C."/>
        </authorList>
    </citation>
    <scope>NUCLEOTIDE SEQUENCE</scope>
    <source>
        <strain evidence="20">TB6</strain>
    </source>
</reference>
<evidence type="ECO:0000256" key="14">
    <source>
        <dbReference type="ARBA" id="ARBA00049255"/>
    </source>
</evidence>
<evidence type="ECO:0000259" key="18">
    <source>
        <dbReference type="PROSITE" id="PS51447"/>
    </source>
</evidence>
<dbReference type="SMART" id="SM00896">
    <property type="entry name" value="FDX-ACB"/>
    <property type="match status" value="1"/>
</dbReference>
<feature type="binding site" evidence="15">
    <location>
        <position position="431"/>
    </location>
    <ligand>
        <name>Mg(2+)</name>
        <dbReference type="ChEBI" id="CHEBI:18420"/>
        <note>shared with alpha subunit</note>
    </ligand>
</feature>
<reference evidence="23" key="1">
    <citation type="submission" date="2018-03" db="EMBL/GenBank/DDBJ databases">
        <title>A comparative analysis of the Nautiliaceae.</title>
        <authorList>
            <person name="Grosche A."/>
            <person name="Smedile F."/>
            <person name="Vetriani C."/>
        </authorList>
    </citation>
    <scope>NUCLEOTIDE SEQUENCE [LARGE SCALE GENOMIC DNA]</scope>
    <source>
        <strain evidence="23">TB6</strain>
    </source>
</reference>
<dbReference type="FunFam" id="2.40.50.140:FF:000045">
    <property type="entry name" value="Phenylalanine--tRNA ligase beta subunit"/>
    <property type="match status" value="1"/>
</dbReference>
<evidence type="ECO:0000313" key="21">
    <source>
        <dbReference type="EMBL" id="ROR40863.1"/>
    </source>
</evidence>
<dbReference type="GO" id="GO:0006432">
    <property type="term" value="P:phenylalanyl-tRNA aminoacylation"/>
    <property type="evidence" value="ECO:0007669"/>
    <property type="project" value="UniProtKB-UniRule"/>
</dbReference>
<dbReference type="InterPro" id="IPR004532">
    <property type="entry name" value="Phe-tRNA-ligase_IIc_bsu_bact"/>
</dbReference>
<dbReference type="Pfam" id="PF03147">
    <property type="entry name" value="FDX-ACB"/>
    <property type="match status" value="1"/>
</dbReference>
<dbReference type="GO" id="GO:0004826">
    <property type="term" value="F:phenylalanine-tRNA ligase activity"/>
    <property type="evidence" value="ECO:0007669"/>
    <property type="project" value="UniProtKB-UniRule"/>
</dbReference>
<feature type="domain" description="FDX-ACB" evidence="18">
    <location>
        <begin position="661"/>
        <end position="749"/>
    </location>
</feature>
<evidence type="ECO:0000256" key="16">
    <source>
        <dbReference type="PROSITE-ProRule" id="PRU00209"/>
    </source>
</evidence>
<protein>
    <recommendedName>
        <fullName evidence="15">Phenylalanine--tRNA ligase beta subunit</fullName>
        <ecNumber evidence="15">6.1.1.20</ecNumber>
    </recommendedName>
    <alternativeName>
        <fullName evidence="15">Phenylalanyl-tRNA synthetase beta subunit</fullName>
        <shortName evidence="15">PheRS</shortName>
    </alternativeName>
</protein>
<keyword evidence="9 15" id="KW-0067">ATP-binding</keyword>
<dbReference type="PANTHER" id="PTHR10947:SF0">
    <property type="entry name" value="PHENYLALANINE--TRNA LIGASE BETA SUBUNIT"/>
    <property type="match status" value="1"/>
</dbReference>
<evidence type="ECO:0000256" key="13">
    <source>
        <dbReference type="ARBA" id="ARBA00023146"/>
    </source>
</evidence>
<feature type="domain" description="TRNA-binding" evidence="17">
    <location>
        <begin position="39"/>
        <end position="150"/>
    </location>
</feature>
<evidence type="ECO:0000256" key="7">
    <source>
        <dbReference type="ARBA" id="ARBA00022723"/>
    </source>
</evidence>